<name>A0A8X8Y535_SALSN</name>
<dbReference type="InterPro" id="IPR008889">
    <property type="entry name" value="VQ"/>
</dbReference>
<evidence type="ECO:0000313" key="2">
    <source>
        <dbReference type="EMBL" id="KAG6423770.1"/>
    </source>
</evidence>
<gene>
    <name evidence="2" type="ORF">SASPL_114173</name>
</gene>
<keyword evidence="3" id="KW-1185">Reference proteome</keyword>
<dbReference type="EMBL" id="PNBA02000005">
    <property type="protein sequence ID" value="KAG6423770.1"/>
    <property type="molecule type" value="Genomic_DNA"/>
</dbReference>
<dbReference type="Proteomes" id="UP000298416">
    <property type="component" value="Unassembled WGS sequence"/>
</dbReference>
<reference evidence="2" key="2">
    <citation type="submission" date="2020-08" db="EMBL/GenBank/DDBJ databases">
        <title>Plant Genome Project.</title>
        <authorList>
            <person name="Zhang R.-G."/>
        </authorList>
    </citation>
    <scope>NUCLEOTIDE SEQUENCE</scope>
    <source>
        <strain evidence="2">Huo1</strain>
        <tissue evidence="2">Leaf</tissue>
    </source>
</reference>
<feature type="domain" description="VQ" evidence="1">
    <location>
        <begin position="13"/>
        <end position="39"/>
    </location>
</feature>
<organism evidence="2">
    <name type="scientific">Salvia splendens</name>
    <name type="common">Scarlet sage</name>
    <dbReference type="NCBI Taxonomy" id="180675"/>
    <lineage>
        <taxon>Eukaryota</taxon>
        <taxon>Viridiplantae</taxon>
        <taxon>Streptophyta</taxon>
        <taxon>Embryophyta</taxon>
        <taxon>Tracheophyta</taxon>
        <taxon>Spermatophyta</taxon>
        <taxon>Magnoliopsida</taxon>
        <taxon>eudicotyledons</taxon>
        <taxon>Gunneridae</taxon>
        <taxon>Pentapetalae</taxon>
        <taxon>asterids</taxon>
        <taxon>lamiids</taxon>
        <taxon>Lamiales</taxon>
        <taxon>Lamiaceae</taxon>
        <taxon>Nepetoideae</taxon>
        <taxon>Mentheae</taxon>
        <taxon>Salviinae</taxon>
        <taxon>Salvia</taxon>
        <taxon>Salvia subgen. Calosphace</taxon>
        <taxon>core Calosphace</taxon>
    </lineage>
</organism>
<comment type="caution">
    <text evidence="2">The sequence shown here is derived from an EMBL/GenBank/DDBJ whole genome shotgun (WGS) entry which is preliminary data.</text>
</comment>
<dbReference type="Pfam" id="PF05678">
    <property type="entry name" value="VQ"/>
    <property type="match status" value="1"/>
</dbReference>
<protein>
    <recommendedName>
        <fullName evidence="1">VQ domain-containing protein</fullName>
    </recommendedName>
</protein>
<dbReference type="AlphaFoldDB" id="A0A8X8Y535"/>
<sequence>MGGVSGSAVKVVIINTQFVETDARSFKSVVQSLTGKDSTIPPAAQPQPAVGVSVSYNSAPVLTRGMSFRDFERMMNELN</sequence>
<proteinExistence type="predicted"/>
<dbReference type="PANTHER" id="PTHR34777:SF1">
    <property type="entry name" value="VQ MOTIF-CONTAINING PROTEIN 10"/>
    <property type="match status" value="1"/>
</dbReference>
<dbReference type="InterPro" id="IPR039608">
    <property type="entry name" value="VQ_1/10"/>
</dbReference>
<dbReference type="PANTHER" id="PTHR34777">
    <property type="entry name" value="VQ MOTIF-CONTAINING PROTEIN 10"/>
    <property type="match status" value="1"/>
</dbReference>
<accession>A0A8X8Y535</accession>
<evidence type="ECO:0000259" key="1">
    <source>
        <dbReference type="Pfam" id="PF05678"/>
    </source>
</evidence>
<reference evidence="2" key="1">
    <citation type="submission" date="2018-01" db="EMBL/GenBank/DDBJ databases">
        <authorList>
            <person name="Mao J.F."/>
        </authorList>
    </citation>
    <scope>NUCLEOTIDE SEQUENCE</scope>
    <source>
        <strain evidence="2">Huo1</strain>
        <tissue evidence="2">Leaf</tissue>
    </source>
</reference>
<evidence type="ECO:0000313" key="3">
    <source>
        <dbReference type="Proteomes" id="UP000298416"/>
    </source>
</evidence>